<reference evidence="7 9" key="1">
    <citation type="submission" date="2020-06" db="EMBL/GenBank/DDBJ databases">
        <title>Anoxygenic phototrophic Chloroflexota member uses a Type I reaction center.</title>
        <authorList>
            <person name="Tsuji J.M."/>
            <person name="Shaw N.A."/>
            <person name="Nagashima S."/>
            <person name="Venkiteswaran J."/>
            <person name="Schiff S.L."/>
            <person name="Hanada S."/>
            <person name="Tank M."/>
            <person name="Neufeld J.D."/>
        </authorList>
    </citation>
    <scope>NUCLEOTIDE SEQUENCE [LARGE SCALE GENOMIC DNA]</scope>
    <source>
        <strain evidence="7">L227-S17</strain>
    </source>
</reference>
<evidence type="ECO:0000256" key="5">
    <source>
        <dbReference type="SAM" id="Phobius"/>
    </source>
</evidence>
<evidence type="ECO:0000256" key="3">
    <source>
        <dbReference type="ARBA" id="ARBA00023004"/>
    </source>
</evidence>
<evidence type="ECO:0000256" key="4">
    <source>
        <dbReference type="PROSITE-ProRule" id="PRU00433"/>
    </source>
</evidence>
<organism evidence="7 9">
    <name type="scientific">Candidatus Chlorohelix allophototropha</name>
    <dbReference type="NCBI Taxonomy" id="3003348"/>
    <lineage>
        <taxon>Bacteria</taxon>
        <taxon>Bacillati</taxon>
        <taxon>Chloroflexota</taxon>
        <taxon>Chloroflexia</taxon>
        <taxon>Candidatus Chloroheliales</taxon>
        <taxon>Candidatus Chloroheliaceae</taxon>
        <taxon>Candidatus Chlorohelix</taxon>
    </lineage>
</organism>
<dbReference type="Proteomes" id="UP000521676">
    <property type="component" value="Unassembled WGS sequence"/>
</dbReference>
<keyword evidence="3 4" id="KW-0408">Iron</keyword>
<keyword evidence="5" id="KW-0472">Membrane</keyword>
<feature type="transmembrane region" description="Helical" evidence="5">
    <location>
        <begin position="22"/>
        <end position="47"/>
    </location>
</feature>
<sequence length="185" mass="19959">MAYQPKQNRNVRTVLGEPRVQLVVYTVWFSGIIIGAILLFFLGFLVAGDYNGRTQQTAREAAGPAYAKIPLTADGTKIAYVEAWKTQGAQGEEALKSALAQGQANFNRICVGCHYGPPTITSIGAWLGDLYQTATLYNGTPVNDANVVKFILLGHGNMPSGIPLPQQAVNIMLYLKQQTSGTPTK</sequence>
<evidence type="ECO:0000313" key="7">
    <source>
        <dbReference type="EMBL" id="NWJ48164.1"/>
    </source>
</evidence>
<reference evidence="8" key="2">
    <citation type="journal article" date="2024" name="Nature">
        <title>Anoxygenic phototroph of the Chloroflexota uses a type I reaction centre.</title>
        <authorList>
            <person name="Tsuji J.M."/>
            <person name="Shaw N.A."/>
            <person name="Nagashima S."/>
            <person name="Venkiteswaran J.J."/>
            <person name="Schiff S.L."/>
            <person name="Watanabe T."/>
            <person name="Fukui M."/>
            <person name="Hanada S."/>
            <person name="Tank M."/>
            <person name="Neufeld J.D."/>
        </authorList>
    </citation>
    <scope>NUCLEOTIDE SEQUENCE</scope>
    <source>
        <strain evidence="8">L227-S17</strain>
    </source>
</reference>
<dbReference type="EMBL" id="JACATZ010000003">
    <property type="protein sequence ID" value="NWJ48164.1"/>
    <property type="molecule type" value="Genomic_DNA"/>
</dbReference>
<dbReference type="GO" id="GO:0020037">
    <property type="term" value="F:heme binding"/>
    <property type="evidence" value="ECO:0007669"/>
    <property type="project" value="InterPro"/>
</dbReference>
<protein>
    <recommendedName>
        <fullName evidence="6">Cytochrome c domain-containing protein</fullName>
    </recommendedName>
</protein>
<keyword evidence="10" id="KW-1185">Reference proteome</keyword>
<dbReference type="Proteomes" id="UP001431572">
    <property type="component" value="Chromosome 2"/>
</dbReference>
<keyword evidence="1 4" id="KW-0349">Heme</keyword>
<dbReference type="InterPro" id="IPR009056">
    <property type="entry name" value="Cyt_c-like_dom"/>
</dbReference>
<dbReference type="InterPro" id="IPR036909">
    <property type="entry name" value="Cyt_c-like_dom_sf"/>
</dbReference>
<dbReference type="PROSITE" id="PS51007">
    <property type="entry name" value="CYTC"/>
    <property type="match status" value="1"/>
</dbReference>
<dbReference type="GO" id="GO:0009055">
    <property type="term" value="F:electron transfer activity"/>
    <property type="evidence" value="ECO:0007669"/>
    <property type="project" value="InterPro"/>
</dbReference>
<evidence type="ECO:0000256" key="2">
    <source>
        <dbReference type="ARBA" id="ARBA00022723"/>
    </source>
</evidence>
<dbReference type="RefSeq" id="WP_341470005.1">
    <property type="nucleotide sequence ID" value="NZ_CP128400.1"/>
</dbReference>
<keyword evidence="5" id="KW-1133">Transmembrane helix</keyword>
<dbReference type="AlphaFoldDB" id="A0A8T7M7X3"/>
<evidence type="ECO:0000256" key="1">
    <source>
        <dbReference type="ARBA" id="ARBA00022617"/>
    </source>
</evidence>
<proteinExistence type="predicted"/>
<dbReference type="SUPFAM" id="SSF46626">
    <property type="entry name" value="Cytochrome c"/>
    <property type="match status" value="1"/>
</dbReference>
<evidence type="ECO:0000259" key="6">
    <source>
        <dbReference type="PROSITE" id="PS51007"/>
    </source>
</evidence>
<accession>A0A8T7M7X3</accession>
<name>A0A8T7M7X3_9CHLR</name>
<keyword evidence="2 4" id="KW-0479">Metal-binding</keyword>
<gene>
    <name evidence="7" type="ORF">HXX08_20105</name>
    <name evidence="8" type="ORF">OZ401_003704</name>
</gene>
<evidence type="ECO:0000313" key="9">
    <source>
        <dbReference type="Proteomes" id="UP000521676"/>
    </source>
</evidence>
<evidence type="ECO:0000313" key="10">
    <source>
        <dbReference type="Proteomes" id="UP001431572"/>
    </source>
</evidence>
<evidence type="ECO:0000313" key="8">
    <source>
        <dbReference type="EMBL" id="WJW68101.1"/>
    </source>
</evidence>
<dbReference type="EMBL" id="CP128400">
    <property type="protein sequence ID" value="WJW68101.1"/>
    <property type="molecule type" value="Genomic_DNA"/>
</dbReference>
<dbReference type="GO" id="GO:0046872">
    <property type="term" value="F:metal ion binding"/>
    <property type="evidence" value="ECO:0007669"/>
    <property type="project" value="UniProtKB-KW"/>
</dbReference>
<feature type="domain" description="Cytochrome c" evidence="6">
    <location>
        <begin position="97"/>
        <end position="179"/>
    </location>
</feature>
<keyword evidence="5" id="KW-0812">Transmembrane</keyword>